<dbReference type="Proteomes" id="UP000772186">
    <property type="component" value="Unassembled WGS sequence"/>
</dbReference>
<organism evidence="3 4">
    <name type="scientific">Mycoplasma tauri</name>
    <dbReference type="NCBI Taxonomy" id="547987"/>
    <lineage>
        <taxon>Bacteria</taxon>
        <taxon>Bacillati</taxon>
        <taxon>Mycoplasmatota</taxon>
        <taxon>Mollicutes</taxon>
        <taxon>Mycoplasmataceae</taxon>
        <taxon>Mycoplasma</taxon>
    </lineage>
</organism>
<name>A0A953NG25_9MOLU</name>
<feature type="coiled-coil region" evidence="1">
    <location>
        <begin position="1612"/>
        <end position="1646"/>
    </location>
</feature>
<feature type="coiled-coil region" evidence="1">
    <location>
        <begin position="940"/>
        <end position="967"/>
    </location>
</feature>
<evidence type="ECO:0000313" key="4">
    <source>
        <dbReference type="Proteomes" id="UP000772186"/>
    </source>
</evidence>
<feature type="coiled-coil region" evidence="1">
    <location>
        <begin position="2287"/>
        <end position="2368"/>
    </location>
</feature>
<dbReference type="RefSeq" id="WP_223644578.1">
    <property type="nucleotide sequence ID" value="NZ_JAIQBY010000010.1"/>
</dbReference>
<keyword evidence="1" id="KW-0175">Coiled coil</keyword>
<evidence type="ECO:0000256" key="2">
    <source>
        <dbReference type="SAM" id="SignalP"/>
    </source>
</evidence>
<evidence type="ECO:0000256" key="1">
    <source>
        <dbReference type="SAM" id="Coils"/>
    </source>
</evidence>
<feature type="coiled-coil region" evidence="1">
    <location>
        <begin position="1222"/>
        <end position="1292"/>
    </location>
</feature>
<sequence>MSKNSKKVIGLIALASITSTAATWAIISGYKGDENNRRDQNVTDIYDSFNNVFKKYVDLLLPDNKWNNKTKNEIKKIDALLLDPSVSQLEKWKALYKVGNIENDVIFNWANALIESGNINESYIKKLQELFEGQAKRIQEKDLKSQFDHNKISDLNLAFSNFLSLPKEKQKEFINSYNEFFTKLIDQQYQLVEKHLMQNENSLDDNIATAHSLMPTKALRYSFDSNAQQIEEMLFNSEFRINDIARTKAFIEDTVKLYEASDNSKIINKFKSVTDEMNEIVNADSKNVINIIANRLLKDIEKNSQHARVIERLQKSADVNKSVSHNREIFDQLIKYAINNEIIPQSELNSTLSHSQVDVYNKLTEYFLTVTQYKLDGSKTVEDLENVLANLKTFRKMLQDRSKSNDEIVKEFNSFVKLQTDIDLGRTILNKILKNDDIKDIINASKPNELDKTALIETIIKYRNAINTIKSAEKNAINLKKYAESAYSISKLISLNEKKELIEQINDIFANSKEIPELLHYLSNKQKELELVIWARQDLQSIKSELKNDILHLNDFNEEISNIYLSENAKQLATDLLNEVSSFAQQKKFDATKIIENKQLFNEKLRAIEKIVLEHLENTTNVNLNKLNLMNSLQFLSLPESVRKELENKYISVEKIAQIVKTLNDETHKITDVKFNPIISKDLIAQIKKYKFVVNVLSATQKHNESILSLAKSKQYAETAFNLTGENPPKYSENAQLHLEKIANSQNELISNATNINELLRLHSSQEPLSADEQAKINNSEILNNPDSLKIFDKTLSLVNNNQKISEIINNADSALNKLDVLFKGIEAEYENLDLFQTEVSEVEKIKQAIKDELSGNQDSDKINELIKRADQILKETTEKRKEGSLGVRLNKLEEKLNSSFPNADESSQSNGEKKLRERLNIIRKQALNPNLTKEEKEKLANQADVLDSLIEKVKEVEKAIDGFNKKATEYLKDPEARTRTPESNFITIKTIDSMHALIADIVLSDEIPMPAAFHDKLKELEKRDEDLEISYNKDKLEVLSDQLDNEKFNLDVNSPDEAKSKFNDSITTIKSYADEKIKSKSLNEVQSGRALVTKEKDLIETLKKAIEAKQEIESDNELSSAISKKNTAVLDSIILNNMPNLSVEPHDNTQKIAEKIANVNKAVEEAKEKHELSKLIENSLKKVLSTDEQSNMVLLSVYDKLKKSIKENEDIVNANPGIYSAEQIKTAREELVKTIEKLKNEKTDLINQYNQVKEETNEIYAELQKRVDVNSTKAENKFDNFELAKKEYLNELADSTISTVESLKQRQKALIDAYNKDLATNAYNSYNKFISDNISNDSSNAELSPIKKLYEEFKQQIDERLKKPFTDQESSDFIQLTQQMKKFNETQKDIADTIQLLKGKHVENQHDVEVEKAIEQLRKLFGAQFSPSNPFTEDDIVKKHDYLIEEFKRIKEEAAKRTENKRWANDIFDYIDNFRNQPEIRDGKNKARVAANEVINEAMGTEVQLGDSVDPEISKIIEHNLEDIKEKNKNASTIDDANKIGEKLEAIKKLQPYINALALEVGSAIKITNENAGEDDKLIRSFVDIELQSLITQSRDLYGKVSEGSNVEDVFNRTKETIKQKIQAIESAKDNIRKAKAIKTKLSEAKQINDEIDYHSANGVSGEGNKLKVKSWLQLITSSASYGINNPDSKKTLDETENKISLALDLVKKIKLVSDEISKWRSERDLNPIVLALTQRDEDLLTTAMWSFVPNPSINLTHAQIQEKLDQLQSKFEELSNIRKARATTLIAINDIKLTSEYESLNTIPGLKNIVDGRIRKLNSDIEKAEGLDAINNVNNDVNTLRELLPKEIQLANKMDTSKDYNNTLTALNEKITAKKDEFSSEIVKANLLLSKDTPTHDELPQRKEEIERQIKKLDLHTARLNIFKQWTEWKQKIDNNGTIDAKEKEALNDKMDQFFEELSIELTDQTSNSDFIRISDKWLTGETENSIPYLLQKAIEFQNELDKAREVRLTSSLKVTSEAIESAYSSLAQDISKAEQLIENSKTKSVKDRTNLINDFKKHIREIVNAKKAAMDTLKAKANDLYELIKDDREIFIEEFKQQSIDSLQAYQLPNFASESFEPKSIIEKIDDLISNAKNQYQLQIKKAHDVQSARMDKALNELNEYSLAVTEANIWTTKAKSDFVNINNTVSEIETFKKSHVYFEDDFTKFAGLSVENNYASQYFAENQKLVKKANEMKLAFIASASNAINDAIGESNGKITGSLDAIKSVVNISTNSTPSNLFETLQLNEAKIMFEDLKSTNEKLKVEILSKITDNEQLKANLLAQYLEKVNKQINDFENFVAKLKANVSNIIQERENIEEILNNALSKPTGSDKDLIVSKYNEKYVEVTTLLNRLDKVTSDEFVQSYFMNADSANITKLLTNLNEFYNFVNSKEFNDFFINLIDNSNIEVKNNVVLEDFKDVVKKITHDVSEDINEIDVTNNSILLPLFESFGNTQIDLDNKFNPVYVRTYLIRDEHTKEWYTVLSQNGESKKTISVNLRYEYKAEGLLKFDNYKGFKSPRKANIEFNTEKTIGLQPKSRNIFYKDYKAASVRENAKEVIANTDRLGWTVSSKEQAIQQFVKKFKLAANFKDGKEVILDTVNGKLYRITDSDTNTYVEDKLNPDFNIKFILPQVFIYQQSTQVKGDTSRQFIRLRFEDEKRLVVEVVSPAQLVVGALNYQANKNTIHLENGVPKQEWAMPTALLTTIKFEFDWDEITKNLSMFISRYETYHVAKDKKLKANGNESWIDESVKYQTDSGFEATVWKDNDFAKWLVINNNIWKSPKGNSDESPVNQSDQHLRVTELNNKEGYPKDDKIIVKNPLFAGRYIWRDSNNEQKVLEGAKALNIYNTGIEKFEFNDIKEN</sequence>
<keyword evidence="2" id="KW-0732">Signal</keyword>
<keyword evidence="4" id="KW-1185">Reference proteome</keyword>
<reference evidence="3 4" key="1">
    <citation type="submission" date="2021-09" db="EMBL/GenBank/DDBJ databases">
        <title>WGS of Mycoplasma sp. Zaradi2 strains.</title>
        <authorList>
            <person name="Spergser J."/>
        </authorList>
    </citation>
    <scope>NUCLEOTIDE SEQUENCE [LARGE SCALE GENOMIC DNA]</scope>
    <source>
        <strain evidence="3 4">1331</strain>
    </source>
</reference>
<evidence type="ECO:0000313" key="3">
    <source>
        <dbReference type="EMBL" id="MBZ4195399.1"/>
    </source>
</evidence>
<gene>
    <name evidence="3" type="ORF">LAD73_01525</name>
</gene>
<accession>A0A953NG25</accession>
<proteinExistence type="predicted"/>
<dbReference type="EMBL" id="JAIQBY010000010">
    <property type="protein sequence ID" value="MBZ4195399.1"/>
    <property type="molecule type" value="Genomic_DNA"/>
</dbReference>
<comment type="caution">
    <text evidence="3">The sequence shown here is derived from an EMBL/GenBank/DDBJ whole genome shotgun (WGS) entry which is preliminary data.</text>
</comment>
<feature type="signal peptide" evidence="2">
    <location>
        <begin position="1"/>
        <end position="21"/>
    </location>
</feature>
<protein>
    <submittedName>
        <fullName evidence="3">Uncharacterized protein</fullName>
    </submittedName>
</protein>
<feature type="chain" id="PRO_5037567703" evidence="2">
    <location>
        <begin position="22"/>
        <end position="2903"/>
    </location>
</feature>